<comment type="caution">
    <text evidence="3">Lacks conserved residue(s) required for the propagation of feature annotation.</text>
</comment>
<dbReference type="AlphaFoldDB" id="A0AA88QN70"/>
<keyword evidence="2" id="KW-0804">Transcription</keyword>
<evidence type="ECO:0000256" key="1">
    <source>
        <dbReference type="ARBA" id="ARBA00023015"/>
    </source>
</evidence>
<name>A0AA88QN70_9ASTE</name>
<comment type="similarity">
    <text evidence="3">Belongs to the GRAS family.</text>
</comment>
<keyword evidence="5" id="KW-1185">Reference proteome</keyword>
<reference evidence="4" key="1">
    <citation type="submission" date="2022-12" db="EMBL/GenBank/DDBJ databases">
        <title>Draft genome assemblies for two species of Escallonia (Escalloniales).</title>
        <authorList>
            <person name="Chanderbali A."/>
            <person name="Dervinis C."/>
            <person name="Anghel I."/>
            <person name="Soltis D."/>
            <person name="Soltis P."/>
            <person name="Zapata F."/>
        </authorList>
    </citation>
    <scope>NUCLEOTIDE SEQUENCE</scope>
    <source>
        <strain evidence="4">UCBG92.1500</strain>
        <tissue evidence="4">Leaf</tissue>
    </source>
</reference>
<dbReference type="Pfam" id="PF03514">
    <property type="entry name" value="GRAS"/>
    <property type="match status" value="1"/>
</dbReference>
<evidence type="ECO:0000256" key="3">
    <source>
        <dbReference type="PROSITE-ProRule" id="PRU01191"/>
    </source>
</evidence>
<evidence type="ECO:0000256" key="2">
    <source>
        <dbReference type="ARBA" id="ARBA00023163"/>
    </source>
</evidence>
<dbReference type="InterPro" id="IPR005202">
    <property type="entry name" value="TF_GRAS"/>
</dbReference>
<dbReference type="PROSITE" id="PS50985">
    <property type="entry name" value="GRAS"/>
    <property type="match status" value="1"/>
</dbReference>
<accession>A0AA88QN70</accession>
<keyword evidence="1" id="KW-0805">Transcription regulation</keyword>
<gene>
    <name evidence="4" type="ORF">RJ640_012294</name>
</gene>
<protein>
    <submittedName>
        <fullName evidence="4">Uncharacterized protein</fullName>
    </submittedName>
</protein>
<comment type="caution">
    <text evidence="4">The sequence shown here is derived from an EMBL/GenBank/DDBJ whole genome shotgun (WGS) entry which is preliminary data.</text>
</comment>
<evidence type="ECO:0000313" key="4">
    <source>
        <dbReference type="EMBL" id="KAK2966035.1"/>
    </source>
</evidence>
<dbReference type="Proteomes" id="UP001187471">
    <property type="component" value="Unassembled WGS sequence"/>
</dbReference>
<proteinExistence type="inferred from homology"/>
<organism evidence="4 5">
    <name type="scientific">Escallonia rubra</name>
    <dbReference type="NCBI Taxonomy" id="112253"/>
    <lineage>
        <taxon>Eukaryota</taxon>
        <taxon>Viridiplantae</taxon>
        <taxon>Streptophyta</taxon>
        <taxon>Embryophyta</taxon>
        <taxon>Tracheophyta</taxon>
        <taxon>Spermatophyta</taxon>
        <taxon>Magnoliopsida</taxon>
        <taxon>eudicotyledons</taxon>
        <taxon>Gunneridae</taxon>
        <taxon>Pentapetalae</taxon>
        <taxon>asterids</taxon>
        <taxon>campanulids</taxon>
        <taxon>Escalloniales</taxon>
        <taxon>Escalloniaceae</taxon>
        <taxon>Escallonia</taxon>
    </lineage>
</organism>
<dbReference type="EMBL" id="JAVXUO010003158">
    <property type="protein sequence ID" value="KAK2966035.1"/>
    <property type="molecule type" value="Genomic_DNA"/>
</dbReference>
<dbReference type="PANTHER" id="PTHR31636">
    <property type="entry name" value="OSJNBA0084A10.13 PROTEIN-RELATED"/>
    <property type="match status" value="1"/>
</dbReference>
<feature type="region of interest" description="SAW" evidence="3">
    <location>
        <begin position="78"/>
        <end position="93"/>
    </location>
</feature>
<sequence length="93" mass="10542">MLDLREDEVMAANSVFEFHPLLARPGAIEKVLFAVKEMKPEILTVVEQESNHNGSVFLGQDKVMSEVYLGRQICNLVACEEVDRVERHETLAQ</sequence>
<evidence type="ECO:0000313" key="5">
    <source>
        <dbReference type="Proteomes" id="UP001187471"/>
    </source>
</evidence>